<feature type="chain" id="PRO_5045527042" description="Outer membrane protein beta-barrel domain-containing protein" evidence="1">
    <location>
        <begin position="20"/>
        <end position="299"/>
    </location>
</feature>
<evidence type="ECO:0008006" key="4">
    <source>
        <dbReference type="Google" id="ProtNLM"/>
    </source>
</evidence>
<evidence type="ECO:0000256" key="1">
    <source>
        <dbReference type="SAM" id="SignalP"/>
    </source>
</evidence>
<feature type="signal peptide" evidence="1">
    <location>
        <begin position="1"/>
        <end position="19"/>
    </location>
</feature>
<evidence type="ECO:0000313" key="3">
    <source>
        <dbReference type="Proteomes" id="UP001242368"/>
    </source>
</evidence>
<comment type="caution">
    <text evidence="2">The sequence shown here is derived from an EMBL/GenBank/DDBJ whole genome shotgun (WGS) entry which is preliminary data.</text>
</comment>
<dbReference type="RefSeq" id="WP_290364269.1">
    <property type="nucleotide sequence ID" value="NZ_JAUFQU010000001.1"/>
</dbReference>
<protein>
    <recommendedName>
        <fullName evidence="4">Outer membrane protein beta-barrel domain-containing protein</fullName>
    </recommendedName>
</protein>
<organism evidence="2 3">
    <name type="scientific">Paenimyroides ceti</name>
    <dbReference type="NCBI Taxonomy" id="395087"/>
    <lineage>
        <taxon>Bacteria</taxon>
        <taxon>Pseudomonadati</taxon>
        <taxon>Bacteroidota</taxon>
        <taxon>Flavobacteriia</taxon>
        <taxon>Flavobacteriales</taxon>
        <taxon>Flavobacteriaceae</taxon>
        <taxon>Paenimyroides</taxon>
    </lineage>
</organism>
<dbReference type="Proteomes" id="UP001242368">
    <property type="component" value="Unassembled WGS sequence"/>
</dbReference>
<evidence type="ECO:0000313" key="2">
    <source>
        <dbReference type="EMBL" id="MDN3708403.1"/>
    </source>
</evidence>
<sequence>MKKTFTILSLCVYAASAQAQVQDSIAVQAPVYYEAEVDYQVEAVPVEAVQVYDAEADAVTDANGNLLDQLGYDFYATAEMDTIVKYRREIFPFVRAGFGNLSKDHQFAHSDFGYMRSTSFQWGFDVRQPFSKEKNLLGLRYGVSFSYNSVAPTDNRIFVVDGNKTVLDPAGRELRKGRTFFRNSYVEIPIALDFDFSTKTYNHANRKFVKNNKLNFGLGGYVGYNINSKQFLSYRDDVGNKVSEKVKGKWNVEDFNYGVMAYIGSRNTKIYAKYDLAPVFKNNDNDMRYWSLGLQLDLR</sequence>
<dbReference type="EMBL" id="JAUFQU010000001">
    <property type="protein sequence ID" value="MDN3708403.1"/>
    <property type="molecule type" value="Genomic_DNA"/>
</dbReference>
<gene>
    <name evidence="2" type="ORF">QW060_14980</name>
</gene>
<accession>A0ABT8CV82</accession>
<reference evidence="3" key="1">
    <citation type="journal article" date="2019" name="Int. J. Syst. Evol. Microbiol.">
        <title>The Global Catalogue of Microorganisms (GCM) 10K type strain sequencing project: providing services to taxonomists for standard genome sequencing and annotation.</title>
        <authorList>
            <consortium name="The Broad Institute Genomics Platform"/>
            <consortium name="The Broad Institute Genome Sequencing Center for Infectious Disease"/>
            <person name="Wu L."/>
            <person name="Ma J."/>
        </authorList>
    </citation>
    <scope>NUCLEOTIDE SEQUENCE [LARGE SCALE GENOMIC DNA]</scope>
    <source>
        <strain evidence="3">CECT 7184</strain>
    </source>
</reference>
<keyword evidence="3" id="KW-1185">Reference proteome</keyword>
<name>A0ABT8CV82_9FLAO</name>
<keyword evidence="1" id="KW-0732">Signal</keyword>
<proteinExistence type="predicted"/>